<comment type="caution">
    <text evidence="1">The sequence shown here is derived from an EMBL/GenBank/DDBJ whole genome shotgun (WGS) entry which is preliminary data.</text>
</comment>
<dbReference type="VEuPathDB" id="FungiDB:MPH_09188"/>
<evidence type="ECO:0000313" key="2">
    <source>
        <dbReference type="Proteomes" id="UP000007129"/>
    </source>
</evidence>
<evidence type="ECO:0000313" key="1">
    <source>
        <dbReference type="EMBL" id="EKG13722.1"/>
    </source>
</evidence>
<dbReference type="EMBL" id="AHHD01000387">
    <property type="protein sequence ID" value="EKG13722.1"/>
    <property type="molecule type" value="Genomic_DNA"/>
</dbReference>
<reference evidence="1 2" key="1">
    <citation type="journal article" date="2012" name="BMC Genomics">
        <title>Tools to kill: Genome of one of the most destructive plant pathogenic fungi Macrophomina phaseolina.</title>
        <authorList>
            <person name="Islam M.S."/>
            <person name="Haque M.S."/>
            <person name="Islam M.M."/>
            <person name="Emdad E.M."/>
            <person name="Halim A."/>
            <person name="Hossen Q.M.M."/>
            <person name="Hossain M.Z."/>
            <person name="Ahmed B."/>
            <person name="Rahim S."/>
            <person name="Rahman M.S."/>
            <person name="Alam M.M."/>
            <person name="Hou S."/>
            <person name="Wan X."/>
            <person name="Saito J.A."/>
            <person name="Alam M."/>
        </authorList>
    </citation>
    <scope>NUCLEOTIDE SEQUENCE [LARGE SCALE GENOMIC DNA]</scope>
    <source>
        <strain evidence="1 2">MS6</strain>
    </source>
</reference>
<dbReference type="OrthoDB" id="10673232at2759"/>
<organism evidence="1 2">
    <name type="scientific">Macrophomina phaseolina (strain MS6)</name>
    <name type="common">Charcoal rot fungus</name>
    <dbReference type="NCBI Taxonomy" id="1126212"/>
    <lineage>
        <taxon>Eukaryota</taxon>
        <taxon>Fungi</taxon>
        <taxon>Dikarya</taxon>
        <taxon>Ascomycota</taxon>
        <taxon>Pezizomycotina</taxon>
        <taxon>Dothideomycetes</taxon>
        <taxon>Dothideomycetes incertae sedis</taxon>
        <taxon>Botryosphaeriales</taxon>
        <taxon>Botryosphaeriaceae</taxon>
        <taxon>Macrophomina</taxon>
    </lineage>
</organism>
<gene>
    <name evidence="1" type="ORF">MPH_09188</name>
</gene>
<dbReference type="STRING" id="1126212.K2RLL8"/>
<sequence length="567" mass="64636">MPKGGLACRWSTTDAPEPVLRHSQHCNHLFIAYNVVYGTLDDMGQDGNNHWVLLAVDMTRAKVHIFGVDSQLLEPGKLVALNVSTFINNCRGRRNDTPMNWSDPSFYPLYEHGLRPDTFNCGMAVISRAVSFLYPAWALNASGLADPVRLATRLSEWRCFCLCLFLDRYRVIHTENNLLIDELLSTNLPRKKPAISRPYEGREAQVFEMSQSLFLNYTIQGPAYLSLRDIHRWKSCILACAAANGFDENRVLEAFENAPDKPIEDVLRTLQCMCEVASSNILIQLKSALSYNQTNQVPHNSASTSADVEELSKLHIFINNCSTAVPFLSRFEALRGWISYSKCFDAAVASRAKNMKIERSVRKEDKRLAEKQKRIYNLRQKATVGGDPPRNKADHLVRRSLVNSLVQKGFDAEEAHLQIKDHLKYSKKLRLLLNDRDTCWLLLMPLQAPQQDMFHEKKLKPTLGLMDFKPPKRIKRLEKPISSNEYVPKLVMPISADKYSLLQLNEELAHYFGRHLFTARPELRRLNAHVANIFRQAEVHALCQNIDSSIIASKPKNVVELFESTTT</sequence>
<accession>K2RLL8</accession>
<protein>
    <submittedName>
        <fullName evidence="1">Uncharacterized protein</fullName>
    </submittedName>
</protein>
<dbReference type="Proteomes" id="UP000007129">
    <property type="component" value="Unassembled WGS sequence"/>
</dbReference>
<proteinExistence type="predicted"/>
<dbReference type="HOGENOM" id="CLU_480637_0_0_1"/>
<dbReference type="AlphaFoldDB" id="K2RLL8"/>
<name>K2RLL8_MACPH</name>
<dbReference type="InParanoid" id="K2RLL8"/>